<accession>A0AAP2HI55</accession>
<reference evidence="2" key="1">
    <citation type="submission" date="2021-06" db="EMBL/GenBank/DDBJ databases">
        <title>A collection of bacterial strains from the Burkholderia cepacia Research Laboratory and Repository.</title>
        <authorList>
            <person name="Lipuma J."/>
            <person name="Spilker T."/>
        </authorList>
    </citation>
    <scope>NUCLEOTIDE SEQUENCE</scope>
    <source>
        <strain evidence="2">AU37435</strain>
    </source>
</reference>
<evidence type="ECO:0000313" key="2">
    <source>
        <dbReference type="EMBL" id="MBU9356111.1"/>
    </source>
</evidence>
<organism evidence="2 3">
    <name type="scientific">Burkholderia multivorans</name>
    <dbReference type="NCBI Taxonomy" id="87883"/>
    <lineage>
        <taxon>Bacteria</taxon>
        <taxon>Pseudomonadati</taxon>
        <taxon>Pseudomonadota</taxon>
        <taxon>Betaproteobacteria</taxon>
        <taxon>Burkholderiales</taxon>
        <taxon>Burkholderiaceae</taxon>
        <taxon>Burkholderia</taxon>
        <taxon>Burkholderia cepacia complex</taxon>
    </lineage>
</organism>
<gene>
    <name evidence="2" type="ORF">KTE52_07160</name>
</gene>
<dbReference type="RefSeq" id="WP_198122147.1">
    <property type="nucleotide sequence ID" value="NZ_CAJHCY010000025.1"/>
</dbReference>
<comment type="caution">
    <text evidence="2">The sequence shown here is derived from an EMBL/GenBank/DDBJ whole genome shotgun (WGS) entry which is preliminary data.</text>
</comment>
<evidence type="ECO:0000256" key="1">
    <source>
        <dbReference type="SAM" id="MobiDB-lite"/>
    </source>
</evidence>
<proteinExistence type="predicted"/>
<dbReference type="Proteomes" id="UP001196915">
    <property type="component" value="Unassembled WGS sequence"/>
</dbReference>
<feature type="region of interest" description="Disordered" evidence="1">
    <location>
        <begin position="214"/>
        <end position="235"/>
    </location>
</feature>
<evidence type="ECO:0000313" key="3">
    <source>
        <dbReference type="Proteomes" id="UP001196915"/>
    </source>
</evidence>
<dbReference type="EMBL" id="JAHPMX010000003">
    <property type="protein sequence ID" value="MBU9356111.1"/>
    <property type="molecule type" value="Genomic_DNA"/>
</dbReference>
<dbReference type="AlphaFoldDB" id="A0AAP2HI55"/>
<sequence>MSRALPGIPALPSNADTLVISESDLVATRLSELQPSLDEALLREANEHGYRERIEATELHAPTAAGTYHWNGSVYALRSALVERGWVAENLRNCPFIVSPDRTVAIAVMTGDPDTGLTKGNPTNQAQKGAVIKQAVTNNQQLELFDPRLVTKDLANSKEATQLWVLLYHVALGADGKTELRAELSLPSRFERKQIIGWKERIVLAAIRPDSEPVIDQDAPTGPIDVPVERRTGTS</sequence>
<name>A0AAP2HI55_9BURK</name>
<protein>
    <submittedName>
        <fullName evidence="2">Uncharacterized protein</fullName>
    </submittedName>
</protein>